<comment type="caution">
    <text evidence="4">The sequence shown here is derived from an EMBL/GenBank/DDBJ whole genome shotgun (WGS) entry which is preliminary data.</text>
</comment>
<dbReference type="STRING" id="1873176.BFN67_09450"/>
<sequence>MKLTWYGHSAFGVETDKLKILIDPYLVGNPSWHGGWEGPAEGTTHVLLTHGHDDHISGALEVLRKTGAMLVANFEICMYLVGKGVSDGKINPGNIGGTVDCGGFTTTFVQALHSSSTQGRDGGNTYLGNPGGLVLHFPDEKTLYHMGDTDIFSDMALINELHEPAIGIVPIGDRFTMGGAVAALACRRFFKFETVVPCHFGTFPIIDQSADKFIAGMEGSGVKVAVPKIGETLEI</sequence>
<dbReference type="PANTHER" id="PTHR43546:SF3">
    <property type="entry name" value="UPF0173 METAL-DEPENDENT HYDROLASE MJ1163"/>
    <property type="match status" value="1"/>
</dbReference>
<dbReference type="CDD" id="cd06262">
    <property type="entry name" value="metallo-hydrolase-like_MBL-fold"/>
    <property type="match status" value="1"/>
</dbReference>
<evidence type="ECO:0000256" key="2">
    <source>
        <dbReference type="HAMAP-Rule" id="MF_00457"/>
    </source>
</evidence>
<dbReference type="NCBIfam" id="NF001911">
    <property type="entry name" value="PRK00685.1"/>
    <property type="match status" value="1"/>
</dbReference>
<dbReference type="EMBL" id="MDET01000060">
    <property type="protein sequence ID" value="OQM73214.1"/>
    <property type="molecule type" value="Genomic_DNA"/>
</dbReference>
<dbReference type="AlphaFoldDB" id="A0A1V8RJ97"/>
<dbReference type="GO" id="GO:0016787">
    <property type="term" value="F:hydrolase activity"/>
    <property type="evidence" value="ECO:0007669"/>
    <property type="project" value="UniProtKB-UniRule"/>
</dbReference>
<evidence type="ECO:0000259" key="3">
    <source>
        <dbReference type="SMART" id="SM00849"/>
    </source>
</evidence>
<dbReference type="InterPro" id="IPR036866">
    <property type="entry name" value="RibonucZ/Hydroxyglut_hydro"/>
</dbReference>
<name>A0A1V8RJ97_9HYPH</name>
<dbReference type="Gene3D" id="3.60.15.10">
    <property type="entry name" value="Ribonuclease Z/Hydroxyacylglutathione hydrolase-like"/>
    <property type="match status" value="1"/>
</dbReference>
<dbReference type="Proteomes" id="UP000191905">
    <property type="component" value="Unassembled WGS sequence"/>
</dbReference>
<dbReference type="InterPro" id="IPR022877">
    <property type="entry name" value="UPF0173"/>
</dbReference>
<dbReference type="SUPFAM" id="SSF56281">
    <property type="entry name" value="Metallo-hydrolase/oxidoreductase"/>
    <property type="match status" value="1"/>
</dbReference>
<evidence type="ECO:0000313" key="5">
    <source>
        <dbReference type="Proteomes" id="UP000191905"/>
    </source>
</evidence>
<keyword evidence="5" id="KW-1185">Reference proteome</keyword>
<proteinExistence type="inferred from homology"/>
<dbReference type="HAMAP" id="MF_00457">
    <property type="entry name" value="UPF0173"/>
    <property type="match status" value="1"/>
</dbReference>
<dbReference type="SMART" id="SM00849">
    <property type="entry name" value="Lactamase_B"/>
    <property type="match status" value="1"/>
</dbReference>
<dbReference type="PANTHER" id="PTHR43546">
    <property type="entry name" value="UPF0173 METAL-DEPENDENT HYDROLASE MJ1163-RELATED"/>
    <property type="match status" value="1"/>
</dbReference>
<accession>A0A1V8RJ97</accession>
<protein>
    <recommendedName>
        <fullName evidence="2">UPF0173 metal-dependent hydrolase BFN67_09450</fullName>
    </recommendedName>
</protein>
<evidence type="ECO:0000313" key="4">
    <source>
        <dbReference type="EMBL" id="OQM73214.1"/>
    </source>
</evidence>
<reference evidence="4 5" key="1">
    <citation type="journal article" date="2016" name="Int. J. Syst. Evol. Microbiol.">
        <title>Pseudaminobacter manganicus sp. nov., isolated from sludge of a manganese mine.</title>
        <authorList>
            <person name="Li J."/>
            <person name="Huang J."/>
            <person name="Liao S."/>
            <person name="Wang G."/>
        </authorList>
    </citation>
    <scope>NUCLEOTIDE SEQUENCE [LARGE SCALE GENOMIC DNA]</scope>
    <source>
        <strain evidence="4 5">JH-7</strain>
    </source>
</reference>
<organism evidence="4 5">
    <name type="scientific">Manganibacter manganicus</name>
    <dbReference type="NCBI Taxonomy" id="1873176"/>
    <lineage>
        <taxon>Bacteria</taxon>
        <taxon>Pseudomonadati</taxon>
        <taxon>Pseudomonadota</taxon>
        <taxon>Alphaproteobacteria</taxon>
        <taxon>Hyphomicrobiales</taxon>
        <taxon>Phyllobacteriaceae</taxon>
        <taxon>Manganibacter</taxon>
    </lineage>
</organism>
<feature type="domain" description="Metallo-beta-lactamase" evidence="3">
    <location>
        <begin position="7"/>
        <end position="199"/>
    </location>
</feature>
<gene>
    <name evidence="4" type="ORF">BFN67_09450</name>
</gene>
<comment type="similarity">
    <text evidence="2">Belongs to the UPF0173 family.</text>
</comment>
<dbReference type="Pfam" id="PF13483">
    <property type="entry name" value="Lactamase_B_3"/>
    <property type="match status" value="1"/>
</dbReference>
<dbReference type="OrthoDB" id="9789133at2"/>
<dbReference type="RefSeq" id="WP_080921830.1">
    <property type="nucleotide sequence ID" value="NZ_MDET01000060.1"/>
</dbReference>
<dbReference type="InterPro" id="IPR001279">
    <property type="entry name" value="Metallo-B-lactamas"/>
</dbReference>
<dbReference type="InterPro" id="IPR050114">
    <property type="entry name" value="UPF0173_UPF0282_UlaG_hydrolase"/>
</dbReference>
<evidence type="ECO:0000256" key="1">
    <source>
        <dbReference type="ARBA" id="ARBA00022801"/>
    </source>
</evidence>
<keyword evidence="1 2" id="KW-0378">Hydrolase</keyword>